<proteinExistence type="predicted"/>
<dbReference type="RefSeq" id="XP_014477566.1">
    <property type="nucleotide sequence ID" value="XM_014622080.1"/>
</dbReference>
<feature type="compositionally biased region" description="Polar residues" evidence="1">
    <location>
        <begin position="372"/>
        <end position="388"/>
    </location>
</feature>
<dbReference type="KEGG" id="dqu:106745991"/>
<name>A0A6P3XGJ9_DINQU</name>
<evidence type="ECO:0000313" key="3">
    <source>
        <dbReference type="RefSeq" id="XP_014477566.1"/>
    </source>
</evidence>
<dbReference type="GeneID" id="106745991"/>
<organism evidence="2 3">
    <name type="scientific">Dinoponera quadriceps</name>
    <name type="common">South American ant</name>
    <dbReference type="NCBI Taxonomy" id="609295"/>
    <lineage>
        <taxon>Eukaryota</taxon>
        <taxon>Metazoa</taxon>
        <taxon>Ecdysozoa</taxon>
        <taxon>Arthropoda</taxon>
        <taxon>Hexapoda</taxon>
        <taxon>Insecta</taxon>
        <taxon>Pterygota</taxon>
        <taxon>Neoptera</taxon>
        <taxon>Endopterygota</taxon>
        <taxon>Hymenoptera</taxon>
        <taxon>Apocrita</taxon>
        <taxon>Aculeata</taxon>
        <taxon>Formicoidea</taxon>
        <taxon>Formicidae</taxon>
        <taxon>Ponerinae</taxon>
        <taxon>Ponerini</taxon>
        <taxon>Dinoponera</taxon>
    </lineage>
</organism>
<gene>
    <name evidence="3" type="primary">LOC106745991</name>
</gene>
<feature type="region of interest" description="Disordered" evidence="1">
    <location>
        <begin position="515"/>
        <end position="553"/>
    </location>
</feature>
<dbReference type="AlphaFoldDB" id="A0A6P3XGJ9"/>
<dbReference type="Proteomes" id="UP000515204">
    <property type="component" value="Unplaced"/>
</dbReference>
<dbReference type="OrthoDB" id="7610567at2759"/>
<feature type="compositionally biased region" description="Polar residues" evidence="1">
    <location>
        <begin position="520"/>
        <end position="529"/>
    </location>
</feature>
<accession>A0A6P3XGJ9</accession>
<feature type="region of interest" description="Disordered" evidence="1">
    <location>
        <begin position="218"/>
        <end position="289"/>
    </location>
</feature>
<reference evidence="3" key="1">
    <citation type="submission" date="2025-08" db="UniProtKB">
        <authorList>
            <consortium name="RefSeq"/>
        </authorList>
    </citation>
    <scope>IDENTIFICATION</scope>
</reference>
<feature type="region of interest" description="Disordered" evidence="1">
    <location>
        <begin position="894"/>
        <end position="931"/>
    </location>
</feature>
<feature type="compositionally biased region" description="Low complexity" evidence="1">
    <location>
        <begin position="767"/>
        <end position="778"/>
    </location>
</feature>
<evidence type="ECO:0000313" key="2">
    <source>
        <dbReference type="Proteomes" id="UP000515204"/>
    </source>
</evidence>
<feature type="region of interest" description="Disordered" evidence="1">
    <location>
        <begin position="372"/>
        <end position="412"/>
    </location>
</feature>
<evidence type="ECO:0000256" key="1">
    <source>
        <dbReference type="SAM" id="MobiDB-lite"/>
    </source>
</evidence>
<sequence length="949" mass="108053">MLPDKRDETRPPKTRFSFRDRSKEMRMTCIPRLKSFPAEKIKKLDNLPMFSSESIGVPQDEVSLVDSPVGIANCDRGDGMSAELSPGYQQFKSQCASIMNQQQVVPNHRQTDQTRPQSDSLQTGQIGSTKEQVYRTFAASANQEAVVRDRSLPNSPTMVNQSVIVENSRTRGMKRAFERSPCAGIDRHRDEDAVLDTDYEEQPVGGRNAASYKQMIMQMQQQKQDASNCQGIQLQGARRTPSHDQSSENPQQPMYQQLQRDAYHQQISQASHHALSTSNQQVHSNPGVHCNYLNQRLSTAQLAPAQGMTSPQDMTMSQMRLMRHNLPVHQQSLGYPIGQSAWLRDERCASQQQAPLPQWNCYHQNPAPNSSCCRQYPESQDQSMSSRHQTSRKAVVDQQPGAEVHGRQHSSKKTLQFTPDMIHDQELLVSTMRQQCVPHDVMRRQFDALLNEQRRHLAYIAQFQQQTADAEAEIKRTCRLIRRRTENDEKPEWMVHITPSRISYSDLERIKSQQRILRPSEQQPTNAQSPEVGGTMPAQQQQQDCRQPREETSAQAVLPQRMYLRMDPHPWQQQTADWSRRDEHRAPCVGCYPYSHLQNAPNHFYQKQGFDGYEQCPERFYQYNAPHNSCQTHPEHQKVWSEQHNATSLRPIDKQAESRDTVRERGERPIESSSLLKMRTYREVIRPQKRNNGLQDPVTIQRTLETLKDPASRKGLEYLANLARKKPAIKLNGTQEPDEIPEDLRLHQASLENSQAPKRISSNGLENNRNPDNPVPRVSRFGRFDEPVMMEYPRQRQGPKTCYDGASAEMAARSSQQRDHAVPQDARSIPCDRANLPAPTTLARPDNHAVNLQYGGTPHYQQMQRCYHNRQILASNNGGQGDGIASIERPDAPAMGIDRAGGDTLGENPSAEEATKRGYGERSMPGTSPYGRAEIRDARIIDCAGTRLF</sequence>
<feature type="region of interest" description="Disordered" evidence="1">
    <location>
        <begin position="1"/>
        <end position="22"/>
    </location>
</feature>
<keyword evidence="2" id="KW-1185">Reference proteome</keyword>
<feature type="region of interest" description="Disordered" evidence="1">
    <location>
        <begin position="752"/>
        <end position="780"/>
    </location>
</feature>
<feature type="compositionally biased region" description="Polar residues" evidence="1">
    <location>
        <begin position="247"/>
        <end position="284"/>
    </location>
</feature>
<feature type="region of interest" description="Disordered" evidence="1">
    <location>
        <begin position="640"/>
        <end position="670"/>
    </location>
</feature>
<feature type="region of interest" description="Disordered" evidence="1">
    <location>
        <begin position="103"/>
        <end position="128"/>
    </location>
</feature>
<feature type="compositionally biased region" description="Polar residues" evidence="1">
    <location>
        <begin position="752"/>
        <end position="766"/>
    </location>
</feature>
<feature type="compositionally biased region" description="Basic and acidic residues" evidence="1">
    <location>
        <begin position="651"/>
        <end position="670"/>
    </location>
</feature>
<protein>
    <submittedName>
        <fullName evidence="3">Uncharacterized protein LOC106745991</fullName>
    </submittedName>
</protein>
<feature type="compositionally biased region" description="Polar residues" evidence="1">
    <location>
        <begin position="113"/>
        <end position="128"/>
    </location>
</feature>